<accession>A0AAV6Q084</accession>
<keyword evidence="3" id="KW-1185">Reference proteome</keyword>
<evidence type="ECO:0000313" key="2">
    <source>
        <dbReference type="EMBL" id="KAG7481716.1"/>
    </source>
</evidence>
<proteinExistence type="predicted"/>
<organism evidence="2 3">
    <name type="scientific">Solea senegalensis</name>
    <name type="common">Senegalese sole</name>
    <dbReference type="NCBI Taxonomy" id="28829"/>
    <lineage>
        <taxon>Eukaryota</taxon>
        <taxon>Metazoa</taxon>
        <taxon>Chordata</taxon>
        <taxon>Craniata</taxon>
        <taxon>Vertebrata</taxon>
        <taxon>Euteleostomi</taxon>
        <taxon>Actinopterygii</taxon>
        <taxon>Neopterygii</taxon>
        <taxon>Teleostei</taxon>
        <taxon>Neoteleostei</taxon>
        <taxon>Acanthomorphata</taxon>
        <taxon>Carangaria</taxon>
        <taxon>Pleuronectiformes</taxon>
        <taxon>Pleuronectoidei</taxon>
        <taxon>Soleidae</taxon>
        <taxon>Solea</taxon>
    </lineage>
</organism>
<gene>
    <name evidence="2" type="ORF">JOB18_003044</name>
</gene>
<dbReference type="EMBL" id="JAGKHQ010000019">
    <property type="protein sequence ID" value="KAG7481716.1"/>
    <property type="molecule type" value="Genomic_DNA"/>
</dbReference>
<feature type="compositionally biased region" description="Polar residues" evidence="1">
    <location>
        <begin position="1"/>
        <end position="23"/>
    </location>
</feature>
<feature type="region of interest" description="Disordered" evidence="1">
    <location>
        <begin position="1"/>
        <end position="30"/>
    </location>
</feature>
<protein>
    <submittedName>
        <fullName evidence="2">Uncharacterized protein</fullName>
    </submittedName>
</protein>
<evidence type="ECO:0000256" key="1">
    <source>
        <dbReference type="SAM" id="MobiDB-lite"/>
    </source>
</evidence>
<reference evidence="2 3" key="1">
    <citation type="journal article" date="2021" name="Sci. Rep.">
        <title>Chromosome anchoring in Senegalese sole (Solea senegalensis) reveals sex-associated markers and genome rearrangements in flatfish.</title>
        <authorList>
            <person name="Guerrero-Cozar I."/>
            <person name="Gomez-Garrido J."/>
            <person name="Berbel C."/>
            <person name="Martinez-Blanch J.F."/>
            <person name="Alioto T."/>
            <person name="Claros M.G."/>
            <person name="Gagnaire P.A."/>
            <person name="Manchado M."/>
        </authorList>
    </citation>
    <scope>NUCLEOTIDE SEQUENCE [LARGE SCALE GENOMIC DNA]</scope>
    <source>
        <strain evidence="2">Sse05_10M</strain>
    </source>
</reference>
<dbReference type="Proteomes" id="UP000693946">
    <property type="component" value="Linkage Group LG7"/>
</dbReference>
<dbReference type="AlphaFoldDB" id="A0AAV6Q084"/>
<comment type="caution">
    <text evidence="2">The sequence shown here is derived from an EMBL/GenBank/DDBJ whole genome shotgun (WGS) entry which is preliminary data.</text>
</comment>
<sequence>MNQNSGQTSKKVCFKPTTQPTTVSRRKDSAKSLTGTIGHLEAFMWRKTNVFLFLLFTSGEELQRGEEGFPLVRMDPPPIRQVSRRLCGLTLNRSPPQSGWVSHFPPCAAGPCSRSDLFATDFDILREQHSGNC</sequence>
<name>A0AAV6Q084_SOLSE</name>
<evidence type="ECO:0000313" key="3">
    <source>
        <dbReference type="Proteomes" id="UP000693946"/>
    </source>
</evidence>